<dbReference type="Proteomes" id="UP000622648">
    <property type="component" value="Unassembled WGS sequence"/>
</dbReference>
<dbReference type="EMBL" id="BMJO01000004">
    <property type="protein sequence ID" value="GGE57204.1"/>
    <property type="molecule type" value="Genomic_DNA"/>
</dbReference>
<keyword evidence="12" id="KW-1185">Reference proteome</keyword>
<evidence type="ECO:0000256" key="4">
    <source>
        <dbReference type="ARBA" id="ARBA00022692"/>
    </source>
</evidence>
<evidence type="ECO:0000256" key="7">
    <source>
        <dbReference type="SAM" id="Phobius"/>
    </source>
</evidence>
<evidence type="ECO:0000256" key="3">
    <source>
        <dbReference type="ARBA" id="ARBA00022475"/>
    </source>
</evidence>
<dbReference type="PANTHER" id="PTHR33778">
    <property type="entry name" value="PROTEIN MGTC"/>
    <property type="match status" value="1"/>
</dbReference>
<dbReference type="InterPro" id="IPR003416">
    <property type="entry name" value="MgtC/SapB/SrpB/YhiD_fam"/>
</dbReference>
<sequence>MNEILDNSHFITQSEINKFLLATLLCGLIGAEREYRSKSAGLKTMMMIGLGAALFTILSIKIGPASQDRIASNIVTGIGFLGAGVIFKEENRVKGLTTACIIWIVAAIGMAVGSGYYEQAIGVTGVVLLALIIFPFVEEIGDRRFTKRVYRIVKKQHDHGDLESYEEVFRENKLKPQRGKHQLANNIITGNWTATGTPQNHQKFVEQMLKDKEILEFDY</sequence>
<keyword evidence="5 7" id="KW-1133">Transmembrane helix</keyword>
<accession>A0A4V2RZM7</accession>
<evidence type="ECO:0000259" key="8">
    <source>
        <dbReference type="Pfam" id="PF02308"/>
    </source>
</evidence>
<evidence type="ECO:0000313" key="10">
    <source>
        <dbReference type="EMBL" id="TCO26878.1"/>
    </source>
</evidence>
<dbReference type="Pfam" id="PF02308">
    <property type="entry name" value="MgtC"/>
    <property type="match status" value="1"/>
</dbReference>
<evidence type="ECO:0000313" key="9">
    <source>
        <dbReference type="EMBL" id="GGE57204.1"/>
    </source>
</evidence>
<comment type="similarity">
    <text evidence="2">Belongs to the MgtC/SapB family.</text>
</comment>
<reference evidence="12" key="2">
    <citation type="journal article" date="2019" name="Int. J. Syst. Evol. Microbiol.">
        <title>The Global Catalogue of Microorganisms (GCM) 10K type strain sequencing project: providing services to taxonomists for standard genome sequencing and annotation.</title>
        <authorList>
            <consortium name="The Broad Institute Genomics Platform"/>
            <consortium name="The Broad Institute Genome Sequencing Center for Infectious Disease"/>
            <person name="Wu L."/>
            <person name="Ma J."/>
        </authorList>
    </citation>
    <scope>NUCLEOTIDE SEQUENCE [LARGE SCALE GENOMIC DNA]</scope>
    <source>
        <strain evidence="12">CGMCC 1.15644</strain>
    </source>
</reference>
<name>A0A4V2RZM7_9SPHI</name>
<feature type="transmembrane region" description="Helical" evidence="7">
    <location>
        <begin position="119"/>
        <end position="137"/>
    </location>
</feature>
<reference evidence="10 11" key="3">
    <citation type="submission" date="2019-03" db="EMBL/GenBank/DDBJ databases">
        <title>Genomic Encyclopedia of Type Strains, Phase IV (KMG-IV): sequencing the most valuable type-strain genomes for metagenomic binning, comparative biology and taxonomic classification.</title>
        <authorList>
            <person name="Goeker M."/>
        </authorList>
    </citation>
    <scope>NUCLEOTIDE SEQUENCE [LARGE SCALE GENOMIC DNA]</scope>
    <source>
        <strain evidence="10 11">DSM 103236</strain>
    </source>
</reference>
<comment type="caution">
    <text evidence="10">The sequence shown here is derived from an EMBL/GenBank/DDBJ whole genome shotgun (WGS) entry which is preliminary data.</text>
</comment>
<keyword evidence="3" id="KW-1003">Cell membrane</keyword>
<comment type="subcellular location">
    <subcellularLocation>
        <location evidence="1">Cell membrane</location>
        <topology evidence="1">Multi-pass membrane protein</topology>
    </subcellularLocation>
</comment>
<dbReference type="AlphaFoldDB" id="A0A4V2RZM7"/>
<feature type="transmembrane region" description="Helical" evidence="7">
    <location>
        <begin position="44"/>
        <end position="64"/>
    </location>
</feature>
<feature type="domain" description="MgtC/SapB/SrpB/YhiD N-terminal" evidence="8">
    <location>
        <begin position="20"/>
        <end position="139"/>
    </location>
</feature>
<dbReference type="PRINTS" id="PR01837">
    <property type="entry name" value="MGTCSAPBPROT"/>
</dbReference>
<feature type="transmembrane region" description="Helical" evidence="7">
    <location>
        <begin position="70"/>
        <end position="88"/>
    </location>
</feature>
<evidence type="ECO:0000313" key="12">
    <source>
        <dbReference type="Proteomes" id="UP000622648"/>
    </source>
</evidence>
<proteinExistence type="inferred from homology"/>
<reference evidence="9" key="1">
    <citation type="journal article" date="2014" name="Int. J. Syst. Evol. Microbiol.">
        <title>Complete genome of a new Firmicutes species belonging to the dominant human colonic microbiota ('Ruminococcus bicirculans') reveals two chromosomes and a selective capacity to utilize plant glucans.</title>
        <authorList>
            <consortium name="NISC Comparative Sequencing Program"/>
            <person name="Wegmann U."/>
            <person name="Louis P."/>
            <person name="Goesmann A."/>
            <person name="Henrissat B."/>
            <person name="Duncan S.H."/>
            <person name="Flint H.J."/>
        </authorList>
    </citation>
    <scope>NUCLEOTIDE SEQUENCE</scope>
    <source>
        <strain evidence="9">CGMCC 1.15644</strain>
    </source>
</reference>
<evidence type="ECO:0000256" key="6">
    <source>
        <dbReference type="ARBA" id="ARBA00023136"/>
    </source>
</evidence>
<dbReference type="GO" id="GO:0005886">
    <property type="term" value="C:plasma membrane"/>
    <property type="evidence" value="ECO:0007669"/>
    <property type="project" value="UniProtKB-SubCell"/>
</dbReference>
<dbReference type="RefSeq" id="WP_132531070.1">
    <property type="nucleotide sequence ID" value="NZ_BMJO01000004.1"/>
</dbReference>
<organism evidence="10 11">
    <name type="scientific">Pedobacter psychrotolerans</name>
    <dbReference type="NCBI Taxonomy" id="1843235"/>
    <lineage>
        <taxon>Bacteria</taxon>
        <taxon>Pseudomonadati</taxon>
        <taxon>Bacteroidota</taxon>
        <taxon>Sphingobacteriia</taxon>
        <taxon>Sphingobacteriales</taxon>
        <taxon>Sphingobacteriaceae</taxon>
        <taxon>Pedobacter</taxon>
    </lineage>
</organism>
<evidence type="ECO:0000256" key="5">
    <source>
        <dbReference type="ARBA" id="ARBA00022989"/>
    </source>
</evidence>
<evidence type="ECO:0000256" key="1">
    <source>
        <dbReference type="ARBA" id="ARBA00004651"/>
    </source>
</evidence>
<evidence type="ECO:0000313" key="11">
    <source>
        <dbReference type="Proteomes" id="UP000295684"/>
    </source>
</evidence>
<dbReference type="OrthoDB" id="9811198at2"/>
<gene>
    <name evidence="10" type="ORF">EV200_103210</name>
    <name evidence="9" type="ORF">GCM10011413_24520</name>
</gene>
<protein>
    <submittedName>
        <fullName evidence="9">Magnesium transporter ATPase</fullName>
    </submittedName>
    <submittedName>
        <fullName evidence="10">Putative Mg2+ transporter-C (MgtC) family protein</fullName>
    </submittedName>
</protein>
<dbReference type="InterPro" id="IPR049177">
    <property type="entry name" value="MgtC_SapB_SrpB_YhiD_N"/>
</dbReference>
<dbReference type="PANTHER" id="PTHR33778:SF1">
    <property type="entry name" value="MAGNESIUM TRANSPORTER YHID-RELATED"/>
    <property type="match status" value="1"/>
</dbReference>
<evidence type="ECO:0000256" key="2">
    <source>
        <dbReference type="ARBA" id="ARBA00009298"/>
    </source>
</evidence>
<dbReference type="Proteomes" id="UP000295684">
    <property type="component" value="Unassembled WGS sequence"/>
</dbReference>
<keyword evidence="4 7" id="KW-0812">Transmembrane</keyword>
<keyword evidence="6 7" id="KW-0472">Membrane</keyword>
<dbReference type="EMBL" id="SLWO01000003">
    <property type="protein sequence ID" value="TCO26878.1"/>
    <property type="molecule type" value="Genomic_DNA"/>
</dbReference>
<reference evidence="9" key="4">
    <citation type="submission" date="2024-05" db="EMBL/GenBank/DDBJ databases">
        <authorList>
            <person name="Sun Q."/>
            <person name="Zhou Y."/>
        </authorList>
    </citation>
    <scope>NUCLEOTIDE SEQUENCE</scope>
    <source>
        <strain evidence="9">CGMCC 1.15644</strain>
    </source>
</reference>
<feature type="transmembrane region" description="Helical" evidence="7">
    <location>
        <begin position="95"/>
        <end position="113"/>
    </location>
</feature>